<dbReference type="PANTHER" id="PTHR19308:SF14">
    <property type="entry name" value="START DOMAIN-CONTAINING PROTEIN"/>
    <property type="match status" value="1"/>
</dbReference>
<feature type="domain" description="START" evidence="2">
    <location>
        <begin position="21"/>
        <end position="204"/>
    </location>
</feature>
<proteinExistence type="predicted"/>
<reference evidence="3 4" key="1">
    <citation type="submission" date="2019-07" db="EMBL/GenBank/DDBJ databases">
        <authorList>
            <person name="Kim J."/>
        </authorList>
    </citation>
    <scope>NUCLEOTIDE SEQUENCE [LARGE SCALE GENOMIC DNA]</scope>
    <source>
        <strain evidence="4">dk17</strain>
    </source>
</reference>
<dbReference type="Proteomes" id="UP000320042">
    <property type="component" value="Unassembled WGS sequence"/>
</dbReference>
<sequence>MIKYILAALLTLSCAITASAQEDWKLSTQKDGIKVYTRSVPNSKLKALKVDCNFNATLTQMTAILTDVKNRGEWVYHTKSFKFLKQASPTDIYYYSEVAMPWPLQNRDFIAQLVTSQNNTTKVVTIDGPLGENIIPVKEGVVRITDSKSKWLIIPIDKDEVKVEYVLQVDPGGTIPAWLVNMFASEGPIQSFKALKLQLKKPEYKDKQLAFVKDY</sequence>
<dbReference type="SUPFAM" id="SSF55961">
    <property type="entry name" value="Bet v1-like"/>
    <property type="match status" value="1"/>
</dbReference>
<dbReference type="OrthoDB" id="5734556at2"/>
<feature type="chain" id="PRO_5021717756" evidence="1">
    <location>
        <begin position="21"/>
        <end position="215"/>
    </location>
</feature>
<protein>
    <submittedName>
        <fullName evidence="3">Lipid-binding protein</fullName>
    </submittedName>
</protein>
<accession>A0A563UK47</accession>
<dbReference type="PROSITE" id="PS50848">
    <property type="entry name" value="START"/>
    <property type="match status" value="1"/>
</dbReference>
<dbReference type="AlphaFoldDB" id="A0A563UK47"/>
<dbReference type="GO" id="GO:0005737">
    <property type="term" value="C:cytoplasm"/>
    <property type="evidence" value="ECO:0007669"/>
    <property type="project" value="UniProtKB-ARBA"/>
</dbReference>
<organism evidence="3 4">
    <name type="scientific">Mucilaginibacter pallidiroseus</name>
    <dbReference type="NCBI Taxonomy" id="2599295"/>
    <lineage>
        <taxon>Bacteria</taxon>
        <taxon>Pseudomonadati</taxon>
        <taxon>Bacteroidota</taxon>
        <taxon>Sphingobacteriia</taxon>
        <taxon>Sphingobacteriales</taxon>
        <taxon>Sphingobacteriaceae</taxon>
        <taxon>Mucilaginibacter</taxon>
    </lineage>
</organism>
<dbReference type="PIRSF" id="PIRSF039033">
    <property type="entry name" value="START_dom"/>
    <property type="match status" value="1"/>
</dbReference>
<dbReference type="InterPro" id="IPR002913">
    <property type="entry name" value="START_lipid-bd_dom"/>
</dbReference>
<dbReference type="PANTHER" id="PTHR19308">
    <property type="entry name" value="PHOSPHATIDYLCHOLINE TRANSFER PROTEIN"/>
    <property type="match status" value="1"/>
</dbReference>
<dbReference type="RefSeq" id="WP_146380610.1">
    <property type="nucleotide sequence ID" value="NZ_VOEJ01000001.1"/>
</dbReference>
<dbReference type="Gene3D" id="3.30.530.20">
    <property type="match status" value="1"/>
</dbReference>
<evidence type="ECO:0000313" key="3">
    <source>
        <dbReference type="EMBL" id="TWR31713.1"/>
    </source>
</evidence>
<evidence type="ECO:0000256" key="1">
    <source>
        <dbReference type="SAM" id="SignalP"/>
    </source>
</evidence>
<dbReference type="EMBL" id="VOEJ01000001">
    <property type="protein sequence ID" value="TWR31713.1"/>
    <property type="molecule type" value="Genomic_DNA"/>
</dbReference>
<feature type="signal peptide" evidence="1">
    <location>
        <begin position="1"/>
        <end position="20"/>
    </location>
</feature>
<dbReference type="InterPro" id="IPR023393">
    <property type="entry name" value="START-like_dom_sf"/>
</dbReference>
<dbReference type="InterPro" id="IPR028347">
    <property type="entry name" value="START_dom_prot"/>
</dbReference>
<evidence type="ECO:0000313" key="4">
    <source>
        <dbReference type="Proteomes" id="UP000320042"/>
    </source>
</evidence>
<dbReference type="GO" id="GO:0008289">
    <property type="term" value="F:lipid binding"/>
    <property type="evidence" value="ECO:0007669"/>
    <property type="project" value="InterPro"/>
</dbReference>
<gene>
    <name evidence="3" type="ORF">FPZ43_04360</name>
</gene>
<dbReference type="InterPro" id="IPR051213">
    <property type="entry name" value="START_lipid_transfer"/>
</dbReference>
<evidence type="ECO:0000259" key="2">
    <source>
        <dbReference type="PROSITE" id="PS50848"/>
    </source>
</evidence>
<keyword evidence="1" id="KW-0732">Signal</keyword>
<comment type="caution">
    <text evidence="3">The sequence shown here is derived from an EMBL/GenBank/DDBJ whole genome shotgun (WGS) entry which is preliminary data.</text>
</comment>
<name>A0A563UK47_9SPHI</name>
<dbReference type="Pfam" id="PF01852">
    <property type="entry name" value="START"/>
    <property type="match status" value="1"/>
</dbReference>
<keyword evidence="4" id="KW-1185">Reference proteome</keyword>